<dbReference type="PANTHER" id="PTHR30329">
    <property type="entry name" value="STATOR ELEMENT OF FLAGELLAR MOTOR COMPLEX"/>
    <property type="match status" value="1"/>
</dbReference>
<dbReference type="PANTHER" id="PTHR30329:SF21">
    <property type="entry name" value="LIPOPROTEIN YIAD-RELATED"/>
    <property type="match status" value="1"/>
</dbReference>
<feature type="region of interest" description="Disordered" evidence="5">
    <location>
        <begin position="320"/>
        <end position="347"/>
    </location>
</feature>
<keyword evidence="3" id="KW-0998">Cell outer membrane</keyword>
<dbReference type="InterPro" id="IPR006664">
    <property type="entry name" value="OMP_bac"/>
</dbReference>
<dbReference type="Pfam" id="PF00691">
    <property type="entry name" value="OmpA"/>
    <property type="match status" value="1"/>
</dbReference>
<dbReference type="InterPro" id="IPR036737">
    <property type="entry name" value="OmpA-like_sf"/>
</dbReference>
<dbReference type="PROSITE" id="PS51123">
    <property type="entry name" value="OMPA_2"/>
    <property type="match status" value="1"/>
</dbReference>
<evidence type="ECO:0000256" key="3">
    <source>
        <dbReference type="ARBA" id="ARBA00023237"/>
    </source>
</evidence>
<dbReference type="Proteomes" id="UP000194153">
    <property type="component" value="Unassembled WGS sequence"/>
</dbReference>
<evidence type="ECO:0000256" key="4">
    <source>
        <dbReference type="PROSITE-ProRule" id="PRU00473"/>
    </source>
</evidence>
<evidence type="ECO:0000313" key="8">
    <source>
        <dbReference type="Proteomes" id="UP000194153"/>
    </source>
</evidence>
<name>A0ABQ0MMI2_9BACT</name>
<dbReference type="InterPro" id="IPR006665">
    <property type="entry name" value="OmpA-like"/>
</dbReference>
<dbReference type="InterPro" id="IPR050330">
    <property type="entry name" value="Bact_OuterMem_StrucFunc"/>
</dbReference>
<feature type="domain" description="OmpA-like" evidence="6">
    <location>
        <begin position="230"/>
        <end position="347"/>
    </location>
</feature>
<gene>
    <name evidence="7" type="ORF">GPEL0_01r4538</name>
</gene>
<dbReference type="PRINTS" id="PR01021">
    <property type="entry name" value="OMPADOMAIN"/>
</dbReference>
<accession>A0ABQ0MMI2</accession>
<keyword evidence="8" id="KW-1185">Reference proteome</keyword>
<keyword evidence="2 4" id="KW-0472">Membrane</keyword>
<dbReference type="EMBL" id="BDQG01000001">
    <property type="protein sequence ID" value="GAW68272.1"/>
    <property type="molecule type" value="Genomic_DNA"/>
</dbReference>
<evidence type="ECO:0000256" key="2">
    <source>
        <dbReference type="ARBA" id="ARBA00023136"/>
    </source>
</evidence>
<evidence type="ECO:0000313" key="7">
    <source>
        <dbReference type="EMBL" id="GAW68272.1"/>
    </source>
</evidence>
<dbReference type="SUPFAM" id="SSF103088">
    <property type="entry name" value="OmpA-like"/>
    <property type="match status" value="1"/>
</dbReference>
<dbReference type="CDD" id="cd07185">
    <property type="entry name" value="OmpA_C-like"/>
    <property type="match status" value="1"/>
</dbReference>
<comment type="caution">
    <text evidence="7">The sequence shown here is derived from an EMBL/GenBank/DDBJ whole genome shotgun (WGS) entry which is preliminary data.</text>
</comment>
<sequence>MHKERIMKREKLIGKAFLLVALGAAGTLSGCASYEVNNGRGNIPGYWIRYEMQEADRAIEAARADGKAALCPDEFKEAEAAKNNAYDVFRACHTEEGAALAKQATAKAKALCPPRPAQPAPKPVVAPPPPPPAPAPEAPTDTLLINPGSVVKGEAATLRWTSANASNCIIEPGVGPVPTAGTLTITPNDDALYTLTCTGPGGTAKSEAKVAVTAPAPVPVPVVVQPEAAPVKLCQPAVINIQFDTNKSDIKPKYHDELKALADFLKEFPNATGTIEGHTDSVGDKAANMKLSQRRADSVRKYLVDKFGIAPERVKAVGYGPTKPVADNKTAAGKQKNRRIESNFRCD</sequence>
<comment type="subcellular location">
    <subcellularLocation>
        <location evidence="1">Cell outer membrane</location>
    </subcellularLocation>
</comment>
<feature type="compositionally biased region" description="Pro residues" evidence="5">
    <location>
        <begin position="113"/>
        <end position="137"/>
    </location>
</feature>
<organism evidence="7 8">
    <name type="scientific">Geoanaerobacter pelophilus</name>
    <dbReference type="NCBI Taxonomy" id="60036"/>
    <lineage>
        <taxon>Bacteria</taxon>
        <taxon>Pseudomonadati</taxon>
        <taxon>Thermodesulfobacteriota</taxon>
        <taxon>Desulfuromonadia</taxon>
        <taxon>Geobacterales</taxon>
        <taxon>Geobacteraceae</taxon>
        <taxon>Geoanaerobacter</taxon>
    </lineage>
</organism>
<proteinExistence type="predicted"/>
<feature type="compositionally biased region" description="Basic and acidic residues" evidence="5">
    <location>
        <begin position="338"/>
        <end position="347"/>
    </location>
</feature>
<protein>
    <submittedName>
        <fullName evidence="7">Cell envelope biogenesis protein OmpA</fullName>
    </submittedName>
</protein>
<reference evidence="8" key="1">
    <citation type="submission" date="2017-05" db="EMBL/GenBank/DDBJ databases">
        <title>Draft genome sequence of Geobacter pelophilus, a iron(III)-reducing bacteria.</title>
        <authorList>
            <person name="Aoyagi T."/>
            <person name="Koike H."/>
            <person name="Morita T."/>
            <person name="Sato Y."/>
            <person name="Habe H."/>
            <person name="Hori T."/>
        </authorList>
    </citation>
    <scope>NUCLEOTIDE SEQUENCE [LARGE SCALE GENOMIC DNA]</scope>
    <source>
        <strain evidence="8">Drf2</strain>
    </source>
</reference>
<feature type="region of interest" description="Disordered" evidence="5">
    <location>
        <begin position="110"/>
        <end position="137"/>
    </location>
</feature>
<dbReference type="PROSITE" id="PS51257">
    <property type="entry name" value="PROKAR_LIPOPROTEIN"/>
    <property type="match status" value="1"/>
</dbReference>
<evidence type="ECO:0000256" key="1">
    <source>
        <dbReference type="ARBA" id="ARBA00004442"/>
    </source>
</evidence>
<evidence type="ECO:0000256" key="5">
    <source>
        <dbReference type="SAM" id="MobiDB-lite"/>
    </source>
</evidence>
<evidence type="ECO:0000259" key="6">
    <source>
        <dbReference type="PROSITE" id="PS51123"/>
    </source>
</evidence>
<dbReference type="Gene3D" id="3.30.1330.60">
    <property type="entry name" value="OmpA-like domain"/>
    <property type="match status" value="1"/>
</dbReference>